<keyword evidence="3" id="KW-1185">Reference proteome</keyword>
<feature type="compositionally biased region" description="Basic residues" evidence="1">
    <location>
        <begin position="19"/>
        <end position="29"/>
    </location>
</feature>
<dbReference type="OrthoDB" id="6244578at2759"/>
<comment type="caution">
    <text evidence="2">The sequence shown here is derived from an EMBL/GenBank/DDBJ whole genome shotgun (WGS) entry which is preliminary data.</text>
</comment>
<proteinExistence type="predicted"/>
<feature type="compositionally biased region" description="Basic and acidic residues" evidence="1">
    <location>
        <begin position="30"/>
        <end position="40"/>
    </location>
</feature>
<dbReference type="AlphaFoldDB" id="A0A504YBV1"/>
<sequence>MKSLLKRALQQTVPSIKTNRNKLTKPGAKKKSDLYQNRKEGHLKRLRNERLQKFRDKNQSWKTIRSPKSKSYLCHTRFPARIITKC</sequence>
<dbReference type="EMBL" id="SUNJ01014821">
    <property type="protein sequence ID" value="TPP56228.1"/>
    <property type="molecule type" value="Genomic_DNA"/>
</dbReference>
<accession>A0A504YBV1</accession>
<organism evidence="2 3">
    <name type="scientific">Fasciola gigantica</name>
    <name type="common">Giant liver fluke</name>
    <dbReference type="NCBI Taxonomy" id="46835"/>
    <lineage>
        <taxon>Eukaryota</taxon>
        <taxon>Metazoa</taxon>
        <taxon>Spiralia</taxon>
        <taxon>Lophotrochozoa</taxon>
        <taxon>Platyhelminthes</taxon>
        <taxon>Trematoda</taxon>
        <taxon>Digenea</taxon>
        <taxon>Plagiorchiida</taxon>
        <taxon>Echinostomata</taxon>
        <taxon>Echinostomatoidea</taxon>
        <taxon>Fasciolidae</taxon>
        <taxon>Fasciola</taxon>
    </lineage>
</organism>
<evidence type="ECO:0000313" key="3">
    <source>
        <dbReference type="Proteomes" id="UP000316759"/>
    </source>
</evidence>
<evidence type="ECO:0000313" key="2">
    <source>
        <dbReference type="EMBL" id="TPP56228.1"/>
    </source>
</evidence>
<feature type="compositionally biased region" description="Polar residues" evidence="1">
    <location>
        <begin position="9"/>
        <end position="18"/>
    </location>
</feature>
<evidence type="ECO:0000256" key="1">
    <source>
        <dbReference type="SAM" id="MobiDB-lite"/>
    </source>
</evidence>
<dbReference type="Proteomes" id="UP000316759">
    <property type="component" value="Unassembled WGS sequence"/>
</dbReference>
<name>A0A504YBV1_FASGI</name>
<protein>
    <submittedName>
        <fullName evidence="2">Uncharacterized protein</fullName>
    </submittedName>
</protein>
<feature type="region of interest" description="Disordered" evidence="1">
    <location>
        <begin position="1"/>
        <end position="40"/>
    </location>
</feature>
<reference evidence="2 3" key="1">
    <citation type="submission" date="2019-04" db="EMBL/GenBank/DDBJ databases">
        <title>Annotation for the trematode Fasciola gigantica.</title>
        <authorList>
            <person name="Choi Y.-J."/>
        </authorList>
    </citation>
    <scope>NUCLEOTIDE SEQUENCE [LARGE SCALE GENOMIC DNA]</scope>
    <source>
        <strain evidence="2">Uganda_cow_1</strain>
    </source>
</reference>
<gene>
    <name evidence="2" type="ORF">FGIG_11045</name>
</gene>